<evidence type="ECO:0000313" key="4">
    <source>
        <dbReference type="EMBL" id="AWY99319.1"/>
    </source>
</evidence>
<organism evidence="4 5">
    <name type="scientific">Blautia argi</name>
    <dbReference type="NCBI Taxonomy" id="1912897"/>
    <lineage>
        <taxon>Bacteria</taxon>
        <taxon>Bacillati</taxon>
        <taxon>Bacillota</taxon>
        <taxon>Clostridia</taxon>
        <taxon>Lachnospirales</taxon>
        <taxon>Lachnospiraceae</taxon>
        <taxon>Blautia</taxon>
    </lineage>
</organism>
<dbReference type="Gene3D" id="3.30.360.10">
    <property type="entry name" value="Dihydrodipicolinate Reductase, domain 2"/>
    <property type="match status" value="1"/>
</dbReference>
<dbReference type="AlphaFoldDB" id="A0A2Z4UEF3"/>
<dbReference type="PANTHER" id="PTHR43818">
    <property type="entry name" value="BCDNA.GH03377"/>
    <property type="match status" value="1"/>
</dbReference>
<sequence>MINIGIIGCGRIAQVRHIPEYDKNQDARIYGVYDINEKRAKEVAEKYHAIPYKSYEEMLADSAIDAVSICTANYSHCEISVKALTAGKHVLCEKPMAVTYEECQAMVEAAKKSGKYLMICQQERLLPVHMKAKELLQQGSIGKILSFRTNFRHSGPETWTIDQDKVWFFDKKSAAFGAMADLGIHKADLIHYLLDDTIKSAMAVTGALDKKNPDGTPISVDDNAICIYRTEKGILGTMEVSWTCYGQEDKSTVLYGTQGCLKINSDTKYPLILEKRSGERIYYNMDDYKGHRNGTGMVDTWIQCLKTKTPPEISGESSFESMKAVFAALESAEKGCLISVNNLEEKLDQ</sequence>
<gene>
    <name evidence="4" type="ORF">DQQ01_15655</name>
</gene>
<evidence type="ECO:0000259" key="2">
    <source>
        <dbReference type="Pfam" id="PF01408"/>
    </source>
</evidence>
<name>A0A2Z4UEF3_9FIRM</name>
<dbReference type="Proteomes" id="UP000250003">
    <property type="component" value="Chromosome"/>
</dbReference>
<feature type="domain" description="Gfo/Idh/MocA-like oxidoreductase N-terminal" evidence="2">
    <location>
        <begin position="2"/>
        <end position="119"/>
    </location>
</feature>
<accession>A0A2Z4UEF3</accession>
<feature type="domain" description="GFO/IDH/MocA-like oxidoreductase" evidence="3">
    <location>
        <begin position="130"/>
        <end position="261"/>
    </location>
</feature>
<dbReference type="Pfam" id="PF22725">
    <property type="entry name" value="GFO_IDH_MocA_C3"/>
    <property type="match status" value="1"/>
</dbReference>
<keyword evidence="1" id="KW-0560">Oxidoreductase</keyword>
<dbReference type="InterPro" id="IPR050463">
    <property type="entry name" value="Gfo/Idh/MocA_oxidrdct_glycsds"/>
</dbReference>
<dbReference type="EMBL" id="CP030280">
    <property type="protein sequence ID" value="AWY99319.1"/>
    <property type="molecule type" value="Genomic_DNA"/>
</dbReference>
<dbReference type="SUPFAM" id="SSF55347">
    <property type="entry name" value="Glyceraldehyde-3-phosphate dehydrogenase-like, C-terminal domain"/>
    <property type="match status" value="1"/>
</dbReference>
<protein>
    <submittedName>
        <fullName evidence="4">Gfo/Idh/MocA family oxidoreductase</fullName>
    </submittedName>
</protein>
<dbReference type="GO" id="GO:0016491">
    <property type="term" value="F:oxidoreductase activity"/>
    <property type="evidence" value="ECO:0007669"/>
    <property type="project" value="UniProtKB-KW"/>
</dbReference>
<keyword evidence="5" id="KW-1185">Reference proteome</keyword>
<dbReference type="RefSeq" id="WP_111920760.1">
    <property type="nucleotide sequence ID" value="NZ_CP030280.1"/>
</dbReference>
<dbReference type="SUPFAM" id="SSF51735">
    <property type="entry name" value="NAD(P)-binding Rossmann-fold domains"/>
    <property type="match status" value="1"/>
</dbReference>
<evidence type="ECO:0000259" key="3">
    <source>
        <dbReference type="Pfam" id="PF22725"/>
    </source>
</evidence>
<dbReference type="InterPro" id="IPR055170">
    <property type="entry name" value="GFO_IDH_MocA-like_dom"/>
</dbReference>
<proteinExistence type="predicted"/>
<evidence type="ECO:0000256" key="1">
    <source>
        <dbReference type="ARBA" id="ARBA00023002"/>
    </source>
</evidence>
<dbReference type="InterPro" id="IPR036291">
    <property type="entry name" value="NAD(P)-bd_dom_sf"/>
</dbReference>
<dbReference type="PANTHER" id="PTHR43818:SF11">
    <property type="entry name" value="BCDNA.GH03377"/>
    <property type="match status" value="1"/>
</dbReference>
<dbReference type="InterPro" id="IPR000683">
    <property type="entry name" value="Gfo/Idh/MocA-like_OxRdtase_N"/>
</dbReference>
<dbReference type="OrthoDB" id="9815825at2"/>
<dbReference type="Gene3D" id="3.40.50.720">
    <property type="entry name" value="NAD(P)-binding Rossmann-like Domain"/>
    <property type="match status" value="1"/>
</dbReference>
<dbReference type="Pfam" id="PF01408">
    <property type="entry name" value="GFO_IDH_MocA"/>
    <property type="match status" value="1"/>
</dbReference>
<reference evidence="5" key="1">
    <citation type="submission" date="2018-06" db="EMBL/GenBank/DDBJ databases">
        <title>Description of Blautia argi sp. nov., a new anaerobic isolated from dog feces.</title>
        <authorList>
            <person name="Chang Y.-H."/>
            <person name="Paek J."/>
            <person name="Shin Y."/>
        </authorList>
    </citation>
    <scope>NUCLEOTIDE SEQUENCE [LARGE SCALE GENOMIC DNA]</scope>
    <source>
        <strain evidence="5">KCTC 15426</strain>
    </source>
</reference>
<dbReference type="GO" id="GO:0000166">
    <property type="term" value="F:nucleotide binding"/>
    <property type="evidence" value="ECO:0007669"/>
    <property type="project" value="InterPro"/>
</dbReference>
<evidence type="ECO:0000313" key="5">
    <source>
        <dbReference type="Proteomes" id="UP000250003"/>
    </source>
</evidence>
<dbReference type="KEGG" id="blau:DQQ01_15655"/>